<dbReference type="Pfam" id="PF00984">
    <property type="entry name" value="UDPG_MGDP_dh"/>
    <property type="match status" value="1"/>
</dbReference>
<evidence type="ECO:0000256" key="2">
    <source>
        <dbReference type="ARBA" id="ARBA00006601"/>
    </source>
</evidence>
<dbReference type="PANTHER" id="PTHR43750">
    <property type="entry name" value="UDP-GLUCOSE 6-DEHYDROGENASE TUAD"/>
    <property type="match status" value="1"/>
</dbReference>
<dbReference type="Proteomes" id="UP001271890">
    <property type="component" value="Unassembled WGS sequence"/>
</dbReference>
<gene>
    <name evidence="10" type="ORF">FE392_07515</name>
</gene>
<dbReference type="InterPro" id="IPR036291">
    <property type="entry name" value="NAD(P)-bd_dom_sf"/>
</dbReference>
<dbReference type="SMART" id="SM00984">
    <property type="entry name" value="UDPG_MGDP_dh_C"/>
    <property type="match status" value="1"/>
</dbReference>
<evidence type="ECO:0000256" key="1">
    <source>
        <dbReference type="ARBA" id="ARBA00004701"/>
    </source>
</evidence>
<evidence type="ECO:0000256" key="8">
    <source>
        <dbReference type="PIRNR" id="PIRNR000124"/>
    </source>
</evidence>
<comment type="similarity">
    <text evidence="2 8">Belongs to the UDP-glucose/GDP-mannose dehydrogenase family.</text>
</comment>
<sequence>MKVTVFGIGYVGLVQATVFAEVGHDVLCVDVDENKVENLKNGQIPIFEPGLVPLVKKNHAEGRLNFTTDAKAGVAHGKLQFIAVGTPPDEDGSADLQYVTAVARTIAENMDSYKVVVDKSTVPVGTADKVRAVMQKTLSQRNVELPFDVVSNPEFLKEGAAVADCMRPERIIIGCDNEDVVDVMRELYEPFNRNHDRMIVMDIRSAELTKYAANCMLATKISFMNEIANLAEMLGADIENVRQGIGSDSRIGYHFIYPGCGYGGSCFPKDVQALIRTSEQIGYTPKILQAVELVNEKQKNKLPTFVKRHFGNDLSGKTFAIWGLSFKPNTDDMREASSRVLMETLWECGAKVQAFDPEAMQEAQRIYGQRDDLSLMGTKEAALQGADALIICTEWQNFRAPDFDVIKDSLKTPVIFDGRNLYDPERLQSRGFTYYGIGRGASINPVI</sequence>
<evidence type="ECO:0000313" key="10">
    <source>
        <dbReference type="EMBL" id="MDX7987178.1"/>
    </source>
</evidence>
<dbReference type="NCBIfam" id="TIGR03026">
    <property type="entry name" value="NDP-sugDHase"/>
    <property type="match status" value="1"/>
</dbReference>
<keyword evidence="5 8" id="KW-0560">Oxidoreductase</keyword>
<dbReference type="Pfam" id="PF03720">
    <property type="entry name" value="UDPG_MGDP_dh_C"/>
    <property type="match status" value="1"/>
</dbReference>
<comment type="caution">
    <text evidence="10">The sequence shown here is derived from an EMBL/GenBank/DDBJ whole genome shotgun (WGS) entry which is preliminary data.</text>
</comment>
<dbReference type="InterPro" id="IPR014027">
    <property type="entry name" value="UDP-Glc/GDP-Man_DH_C"/>
</dbReference>
<dbReference type="InterPro" id="IPR028357">
    <property type="entry name" value="UDPglc_DH_bac"/>
</dbReference>
<organism evidence="10 11">
    <name type="scientific">Xenorhabdus santafensis</name>
    <dbReference type="NCBI Taxonomy" id="2582833"/>
    <lineage>
        <taxon>Bacteria</taxon>
        <taxon>Pseudomonadati</taxon>
        <taxon>Pseudomonadota</taxon>
        <taxon>Gammaproteobacteria</taxon>
        <taxon>Enterobacterales</taxon>
        <taxon>Morganellaceae</taxon>
        <taxon>Xenorhabdus</taxon>
    </lineage>
</organism>
<dbReference type="PIRSF" id="PIRSF500134">
    <property type="entry name" value="UDPglc_DH_bac"/>
    <property type="match status" value="1"/>
</dbReference>
<dbReference type="PIRSF" id="PIRSF000124">
    <property type="entry name" value="UDPglc_GDPman_dh"/>
    <property type="match status" value="1"/>
</dbReference>
<dbReference type="InterPro" id="IPR001732">
    <property type="entry name" value="UDP-Glc/GDP-Man_DH_N"/>
</dbReference>
<dbReference type="Gene3D" id="1.20.5.100">
    <property type="entry name" value="Cytochrome c1, transmembrane anchor, C-terminal"/>
    <property type="match status" value="1"/>
</dbReference>
<reference evidence="11" key="1">
    <citation type="journal article" date="2024" name="Toxins">
        <title>Genome Sequence Analysis of Native Xenorhabdus Strains Isolated from Entomopathogenic Nematodes in Argentina.</title>
        <authorList>
            <person name="Palma L."/>
            <person name="Frizzo L."/>
            <person name="Kaiser S."/>
            <person name="Berry C."/>
            <person name="Caballero P."/>
            <person name="Bode H.B."/>
            <person name="Del Valle E.E."/>
        </authorList>
    </citation>
    <scope>NUCLEOTIDE SEQUENCE [LARGE SCALE GENOMIC DNA]</scope>
    <source>
        <strain evidence="11">12</strain>
    </source>
</reference>
<dbReference type="SUPFAM" id="SSF52413">
    <property type="entry name" value="UDP-glucose/GDP-mannose dehydrogenase C-terminal domain"/>
    <property type="match status" value="1"/>
</dbReference>
<evidence type="ECO:0000256" key="7">
    <source>
        <dbReference type="ARBA" id="ARBA00047473"/>
    </source>
</evidence>
<dbReference type="InterPro" id="IPR008927">
    <property type="entry name" value="6-PGluconate_DH-like_C_sf"/>
</dbReference>
<dbReference type="PANTHER" id="PTHR43750:SF3">
    <property type="entry name" value="UDP-GLUCOSE 6-DEHYDROGENASE TUAD"/>
    <property type="match status" value="1"/>
</dbReference>
<name>A0ABU4S8R1_9GAMM</name>
<keyword evidence="11" id="KW-1185">Reference proteome</keyword>
<accession>A0ABU4S8R1</accession>
<dbReference type="EMBL" id="VCDN01000025">
    <property type="protein sequence ID" value="MDX7987178.1"/>
    <property type="molecule type" value="Genomic_DNA"/>
</dbReference>
<dbReference type="InterPro" id="IPR017476">
    <property type="entry name" value="UDP-Glc/GDP-Man"/>
</dbReference>
<feature type="domain" description="UDP-glucose/GDP-mannose dehydrogenase C-terminal" evidence="9">
    <location>
        <begin position="320"/>
        <end position="424"/>
    </location>
</feature>
<dbReference type="RefSeq" id="WP_319929612.1">
    <property type="nucleotide sequence ID" value="NZ_VCDN01000025.1"/>
</dbReference>
<evidence type="ECO:0000256" key="6">
    <source>
        <dbReference type="ARBA" id="ARBA00023027"/>
    </source>
</evidence>
<dbReference type="Gene3D" id="3.40.50.720">
    <property type="entry name" value="NAD(P)-binding Rossmann-like Domain"/>
    <property type="match status" value="2"/>
</dbReference>
<evidence type="ECO:0000256" key="4">
    <source>
        <dbReference type="ARBA" id="ARBA00015132"/>
    </source>
</evidence>
<proteinExistence type="inferred from homology"/>
<evidence type="ECO:0000256" key="3">
    <source>
        <dbReference type="ARBA" id="ARBA00012954"/>
    </source>
</evidence>
<comment type="catalytic activity">
    <reaction evidence="7 8">
        <text>UDP-alpha-D-glucose + 2 NAD(+) + H2O = UDP-alpha-D-glucuronate + 2 NADH + 3 H(+)</text>
        <dbReference type="Rhea" id="RHEA:23596"/>
        <dbReference type="ChEBI" id="CHEBI:15377"/>
        <dbReference type="ChEBI" id="CHEBI:15378"/>
        <dbReference type="ChEBI" id="CHEBI:57540"/>
        <dbReference type="ChEBI" id="CHEBI:57945"/>
        <dbReference type="ChEBI" id="CHEBI:58052"/>
        <dbReference type="ChEBI" id="CHEBI:58885"/>
        <dbReference type="EC" id="1.1.1.22"/>
    </reaction>
</comment>
<protein>
    <recommendedName>
        <fullName evidence="4 8">UDP-glucose 6-dehydrogenase</fullName>
        <ecNumber evidence="3 8">1.1.1.22</ecNumber>
    </recommendedName>
</protein>
<evidence type="ECO:0000256" key="5">
    <source>
        <dbReference type="ARBA" id="ARBA00023002"/>
    </source>
</evidence>
<keyword evidence="6 8" id="KW-0520">NAD</keyword>
<dbReference type="SUPFAM" id="SSF48179">
    <property type="entry name" value="6-phosphogluconate dehydrogenase C-terminal domain-like"/>
    <property type="match status" value="1"/>
</dbReference>
<evidence type="ECO:0000313" key="11">
    <source>
        <dbReference type="Proteomes" id="UP001271890"/>
    </source>
</evidence>
<evidence type="ECO:0000259" key="9">
    <source>
        <dbReference type="SMART" id="SM00984"/>
    </source>
</evidence>
<dbReference type="InterPro" id="IPR036220">
    <property type="entry name" value="UDP-Glc/GDP-Man_DH_C_sf"/>
</dbReference>
<dbReference type="EC" id="1.1.1.22" evidence="3 8"/>
<dbReference type="SUPFAM" id="SSF51735">
    <property type="entry name" value="NAD(P)-binding Rossmann-fold domains"/>
    <property type="match status" value="1"/>
</dbReference>
<dbReference type="Pfam" id="PF03721">
    <property type="entry name" value="UDPG_MGDP_dh_N"/>
    <property type="match status" value="1"/>
</dbReference>
<dbReference type="InterPro" id="IPR014026">
    <property type="entry name" value="UDP-Glc/GDP-Man_DH_dimer"/>
</dbReference>
<comment type="pathway">
    <text evidence="1">Nucleotide-sugar biosynthesis; UDP-alpha-D-glucuronate biosynthesis; UDP-alpha-D-glucuronate from UDP-alpha-D-glucose: step 1/1.</text>
</comment>